<dbReference type="EMBL" id="JAGGNH010000005">
    <property type="protein sequence ID" value="KAJ0973555.1"/>
    <property type="molecule type" value="Genomic_DNA"/>
</dbReference>
<dbReference type="Pfam" id="PF13889">
    <property type="entry name" value="Chromosome_seg"/>
    <property type="match status" value="1"/>
</dbReference>
<accession>A0A9D5CK37</accession>
<evidence type="ECO:0000313" key="2">
    <source>
        <dbReference type="EMBL" id="KAJ0973555.1"/>
    </source>
</evidence>
<comment type="caution">
    <text evidence="2">The sequence shown here is derived from an EMBL/GenBank/DDBJ whole genome shotgun (WGS) entry which is preliminary data.</text>
</comment>
<dbReference type="SMART" id="SM01177">
    <property type="entry name" value="DUF4210"/>
    <property type="match status" value="1"/>
</dbReference>
<gene>
    <name evidence="2" type="ORF">J5N97_021514</name>
</gene>
<reference evidence="2" key="2">
    <citation type="journal article" date="2022" name="Hortic Res">
        <title>The genome of Dioscorea zingiberensis sheds light on the biosynthesis, origin and evolution of the medicinally important diosgenin saponins.</title>
        <authorList>
            <person name="Li Y."/>
            <person name="Tan C."/>
            <person name="Li Z."/>
            <person name="Guo J."/>
            <person name="Li S."/>
            <person name="Chen X."/>
            <person name="Wang C."/>
            <person name="Dai X."/>
            <person name="Yang H."/>
            <person name="Song W."/>
            <person name="Hou L."/>
            <person name="Xu J."/>
            <person name="Tong Z."/>
            <person name="Xu A."/>
            <person name="Yuan X."/>
            <person name="Wang W."/>
            <person name="Yang Q."/>
            <person name="Chen L."/>
            <person name="Sun Z."/>
            <person name="Wang K."/>
            <person name="Pan B."/>
            <person name="Chen J."/>
            <person name="Bao Y."/>
            <person name="Liu F."/>
            <person name="Qi X."/>
            <person name="Gang D.R."/>
            <person name="Wen J."/>
            <person name="Li J."/>
        </authorList>
    </citation>
    <scope>NUCLEOTIDE SEQUENCE</scope>
    <source>
        <strain evidence="2">Dzin_1.0</strain>
    </source>
</reference>
<sequence>MGLPQVEAEIAEVSASLSQSLSSPPCYGGTESCDLDGLGGSSNNRISVDFPCTSNRDFQRKTTPQFPSGADGLNRCKSVKDEPLNLHCPRIGANDEICSLSSKMGQCVQSSIPRIVGFESSFPGLSDEILESIVVNGVHSSTSVAISDNLLDSHGHQARKRLLSPLSSMLSHHFRGDPLNIGRGNALIDFRNPISTQSITNSHDSKKANIGSSDFSEASICSISKCSQLSTLLVNKCDTFAGDVFTDGPLLDINGSFVHNYQISGCGVNYSKEGSELKAFTRTIPISPKKINSRLLSMSPLGPRLPERMKAAEFQRDILKDMPDDFSTLMGIDSSADQSVAGNLFWRQRMMNGSSGFTEDPFVDSAIKPRCVKFVRSLSGLPVRRSLVGSFEESLLTGRFSSGNVSQKIDGFLAVLNVTGGNFSPPSQKLPFAVTSVDGDNYLLYYASIDLAGSLPSNKCKGPKLRRSLSNNDSRAARSRLRIPMKGRIQLVVSNPEMTPLHTFFCNYDLSDMPTGTKTFLRQRVTLASMGSTTPITRSKDQSSNNGSEDEECEVECCDGCLYTDDSPQDTNISPRICGMNSQGFGSDQVAKSEENMQCLNLHDDDCSLSDTCCAADGISTPNFSKVNHNSNNSSGVLRYALHLRFLCPSAKKNPKIVQRCKSDPFSEPIKNSIDIKGDRRFYLYNDLRVVFPQRHSDADEGTSRVEHHFPGDPKYFNISN</sequence>
<dbReference type="OrthoDB" id="8625101at2759"/>
<dbReference type="InterPro" id="IPR051506">
    <property type="entry name" value="ATOS_Transcription_Regulators"/>
</dbReference>
<dbReference type="Proteomes" id="UP001085076">
    <property type="component" value="Miscellaneous, Linkage group lg05"/>
</dbReference>
<reference evidence="2" key="1">
    <citation type="submission" date="2021-03" db="EMBL/GenBank/DDBJ databases">
        <authorList>
            <person name="Li Z."/>
            <person name="Yang C."/>
        </authorList>
    </citation>
    <scope>NUCLEOTIDE SEQUENCE</scope>
    <source>
        <strain evidence="2">Dzin_1.0</strain>
        <tissue evidence="2">Leaf</tissue>
    </source>
</reference>
<dbReference type="PANTHER" id="PTHR13199:SF11">
    <property type="entry name" value="PROTEIN ATOSSA"/>
    <property type="match status" value="1"/>
</dbReference>
<keyword evidence="3" id="KW-1185">Reference proteome</keyword>
<dbReference type="InterPro" id="IPR033473">
    <property type="entry name" value="Atos-like_C"/>
</dbReference>
<dbReference type="Pfam" id="PF13915">
    <property type="entry name" value="DUF4210"/>
    <property type="match status" value="1"/>
</dbReference>
<proteinExistence type="predicted"/>
<organism evidence="2 3">
    <name type="scientific">Dioscorea zingiberensis</name>
    <dbReference type="NCBI Taxonomy" id="325984"/>
    <lineage>
        <taxon>Eukaryota</taxon>
        <taxon>Viridiplantae</taxon>
        <taxon>Streptophyta</taxon>
        <taxon>Embryophyta</taxon>
        <taxon>Tracheophyta</taxon>
        <taxon>Spermatophyta</taxon>
        <taxon>Magnoliopsida</taxon>
        <taxon>Liliopsida</taxon>
        <taxon>Dioscoreales</taxon>
        <taxon>Dioscoreaceae</taxon>
        <taxon>Dioscorea</taxon>
    </lineage>
</organism>
<dbReference type="InterPro" id="IPR025261">
    <property type="entry name" value="Atos-like_cons_dom"/>
</dbReference>
<name>A0A9D5CK37_9LILI</name>
<evidence type="ECO:0000313" key="3">
    <source>
        <dbReference type="Proteomes" id="UP001085076"/>
    </source>
</evidence>
<dbReference type="AlphaFoldDB" id="A0A9D5CK37"/>
<feature type="domain" description="Atos-like conserved" evidence="1">
    <location>
        <begin position="387"/>
        <end position="446"/>
    </location>
</feature>
<protein>
    <recommendedName>
        <fullName evidence="1">Atos-like conserved domain-containing protein</fullName>
    </recommendedName>
</protein>
<evidence type="ECO:0000259" key="1">
    <source>
        <dbReference type="SMART" id="SM01177"/>
    </source>
</evidence>
<dbReference type="PANTHER" id="PTHR13199">
    <property type="entry name" value="GH03947P"/>
    <property type="match status" value="1"/>
</dbReference>